<dbReference type="PANTHER" id="PTHR20933:SF4">
    <property type="entry name" value="F-BOX INVOLVED IN POLYQ PATHOGENESIS, ISOFORM A"/>
    <property type="match status" value="1"/>
</dbReference>
<dbReference type="SMART" id="SM00256">
    <property type="entry name" value="FBOX"/>
    <property type="match status" value="1"/>
</dbReference>
<dbReference type="InterPro" id="IPR036047">
    <property type="entry name" value="F-box-like_dom_sf"/>
</dbReference>
<reference evidence="2" key="2">
    <citation type="submission" date="2021-01" db="UniProtKB">
        <authorList>
            <consortium name="EnsemblMetazoa"/>
        </authorList>
    </citation>
    <scope>IDENTIFICATION</scope>
</reference>
<dbReference type="Pfam" id="PF12937">
    <property type="entry name" value="F-box-like"/>
    <property type="match status" value="1"/>
</dbReference>
<keyword evidence="3" id="KW-1185">Reference proteome</keyword>
<evidence type="ECO:0000313" key="2">
    <source>
        <dbReference type="EnsemblMetazoa" id="XP_030852335"/>
    </source>
</evidence>
<dbReference type="OrthoDB" id="3219396at2759"/>
<dbReference type="GO" id="GO:0019005">
    <property type="term" value="C:SCF ubiquitin ligase complex"/>
    <property type="evidence" value="ECO:0000318"/>
    <property type="project" value="GO_Central"/>
</dbReference>
<dbReference type="GO" id="GO:0031146">
    <property type="term" value="P:SCF-dependent proteasomal ubiquitin-dependent protein catabolic process"/>
    <property type="evidence" value="ECO:0000318"/>
    <property type="project" value="GO_Central"/>
</dbReference>
<proteinExistence type="predicted"/>
<organism evidence="2 3">
    <name type="scientific">Strongylocentrotus purpuratus</name>
    <name type="common">Purple sea urchin</name>
    <dbReference type="NCBI Taxonomy" id="7668"/>
    <lineage>
        <taxon>Eukaryota</taxon>
        <taxon>Metazoa</taxon>
        <taxon>Echinodermata</taxon>
        <taxon>Eleutherozoa</taxon>
        <taxon>Echinozoa</taxon>
        <taxon>Echinoidea</taxon>
        <taxon>Euechinoidea</taxon>
        <taxon>Echinacea</taxon>
        <taxon>Camarodonta</taxon>
        <taxon>Echinidea</taxon>
        <taxon>Strongylocentrotidae</taxon>
        <taxon>Strongylocentrotus</taxon>
    </lineage>
</organism>
<dbReference type="KEGG" id="spu:100892112"/>
<dbReference type="InterPro" id="IPR001810">
    <property type="entry name" value="F-box_dom"/>
</dbReference>
<evidence type="ECO:0000259" key="1">
    <source>
        <dbReference type="PROSITE" id="PS50181"/>
    </source>
</evidence>
<dbReference type="AlphaFoldDB" id="A0A7M7PJW6"/>
<reference evidence="3" key="1">
    <citation type="submission" date="2015-02" db="EMBL/GenBank/DDBJ databases">
        <title>Genome sequencing for Strongylocentrotus purpuratus.</title>
        <authorList>
            <person name="Murali S."/>
            <person name="Liu Y."/>
            <person name="Vee V."/>
            <person name="English A."/>
            <person name="Wang M."/>
            <person name="Skinner E."/>
            <person name="Han Y."/>
            <person name="Muzny D.M."/>
            <person name="Worley K.C."/>
            <person name="Gibbs R.A."/>
        </authorList>
    </citation>
    <scope>NUCLEOTIDE SEQUENCE</scope>
</reference>
<dbReference type="Proteomes" id="UP000007110">
    <property type="component" value="Unassembled WGS sequence"/>
</dbReference>
<dbReference type="EnsemblMetazoa" id="XM_030996475">
    <property type="protein sequence ID" value="XP_030852335"/>
    <property type="gene ID" value="LOC100892112"/>
</dbReference>
<protein>
    <recommendedName>
        <fullName evidence="1">F-box domain-containing protein</fullName>
    </recommendedName>
</protein>
<dbReference type="PROSITE" id="PS50181">
    <property type="entry name" value="FBOX"/>
    <property type="match status" value="1"/>
</dbReference>
<feature type="domain" description="F-box" evidence="1">
    <location>
        <begin position="67"/>
        <end position="113"/>
    </location>
</feature>
<evidence type="ECO:0000313" key="3">
    <source>
        <dbReference type="Proteomes" id="UP000007110"/>
    </source>
</evidence>
<name>A0A7M7PJW6_STRPU</name>
<dbReference type="SUPFAM" id="SSF81383">
    <property type="entry name" value="F-box domain"/>
    <property type="match status" value="1"/>
</dbReference>
<dbReference type="Gene3D" id="3.80.10.10">
    <property type="entry name" value="Ribonuclease Inhibitor"/>
    <property type="match status" value="1"/>
</dbReference>
<accession>A0A7M7PJW6</accession>
<dbReference type="InParanoid" id="A0A7M7PJW6"/>
<dbReference type="SUPFAM" id="SSF52047">
    <property type="entry name" value="RNI-like"/>
    <property type="match status" value="1"/>
</dbReference>
<dbReference type="RefSeq" id="XP_030852335.1">
    <property type="nucleotide sequence ID" value="XM_030996475.1"/>
</dbReference>
<dbReference type="OMA" id="RGLPHCM"/>
<dbReference type="InterPro" id="IPR032675">
    <property type="entry name" value="LRR_dom_sf"/>
</dbReference>
<dbReference type="PANTHER" id="PTHR20933">
    <property type="entry name" value="F-BOX ONLY PROTEIN 33"/>
    <property type="match status" value="1"/>
</dbReference>
<dbReference type="GeneID" id="100892112"/>
<sequence>MPRFGDKEKGDGNKALRITKTPCNSAANSLDVNSSLDPDIVFVEKDVLTPQKVADHLSTTVQGEMGECPVRAMPDSVMLQILGYLSVKDVCRAACVCRGWNHLVREKPIWRVVDLSPYKINLVNLRKLVFAYFSDSLRKLSLGGFLSSVKNTECISDSLLQELGNRCPKLQELCITRADLSKASSSNLPSKLLTLKLISCNYPTFWLTAAFKQSKLDSLRHLDMTGSNGFGFRDLESITPAPMTSVLALKLRSCYRISSRGACRIADNLPNLQELDLSKVALTNEALQKIGSNLTHLKILNLHQCTNSENVLFDLHHLSPLKHLEELDVTTDPDNSLGSHSTTFDGNVLVGLVNTLTKLKSLLVSKNEHFTEDLVQRVKNGCVMPPGESDAKSVWKIGFYPQDKLIKVAQQQAH</sequence>